<dbReference type="EMBL" id="JAEPRJ010000001">
    <property type="protein sequence ID" value="MBK5896415.1"/>
    <property type="molecule type" value="Genomic_DNA"/>
</dbReference>
<evidence type="ECO:0000313" key="1">
    <source>
        <dbReference type="EMBL" id="MBK5896415.1"/>
    </source>
</evidence>
<comment type="caution">
    <text evidence="1">The sequence shown here is derived from an EMBL/GenBank/DDBJ whole genome shotgun (WGS) entry which is preliminary data.</text>
</comment>
<name>A0ABS1IX72_9FIRM</name>
<dbReference type="InterPro" id="IPR053735">
    <property type="entry name" value="Type_III_TA_endoRNase"/>
</dbReference>
<keyword evidence="2" id="KW-1185">Reference proteome</keyword>
<dbReference type="Proteomes" id="UP000604730">
    <property type="component" value="Unassembled WGS sequence"/>
</dbReference>
<dbReference type="CDD" id="cd17493">
    <property type="entry name" value="toxin_TenpN"/>
    <property type="match status" value="1"/>
</dbReference>
<dbReference type="InterPro" id="IPR049929">
    <property type="entry name" value="TenpN-like"/>
</dbReference>
<gene>
    <name evidence="1" type="ORF">JJN12_01250</name>
</gene>
<dbReference type="Gene3D" id="3.10.129.130">
    <property type="match status" value="1"/>
</dbReference>
<evidence type="ECO:0000313" key="2">
    <source>
        <dbReference type="Proteomes" id="UP000604730"/>
    </source>
</evidence>
<sequence length="148" mass="17616">MAKKRFVFLSNEFYSIYTATEYPEMEQKHNRPYIQVCVEIDGVQFAIPLRSGINHPHVLWTDKANHCGVDFSKAVVIKKESYIDMNIEPHLRQKEFDALRGKDYKIKCKMQKYIKKYKEAKQDLSKPVNQRLVQYSTLQYFEEDLDID</sequence>
<evidence type="ECO:0008006" key="3">
    <source>
        <dbReference type="Google" id="ProtNLM"/>
    </source>
</evidence>
<organism evidence="1 2">
    <name type="scientific">Catonella massiliensis</name>
    <dbReference type="NCBI Taxonomy" id="2799636"/>
    <lineage>
        <taxon>Bacteria</taxon>
        <taxon>Bacillati</taxon>
        <taxon>Bacillota</taxon>
        <taxon>Clostridia</taxon>
        <taxon>Lachnospirales</taxon>
        <taxon>Lachnospiraceae</taxon>
        <taxon>Catonella</taxon>
    </lineage>
</organism>
<dbReference type="NCBIfam" id="NF047358">
    <property type="entry name" value="TenpIN"/>
    <property type="match status" value="1"/>
</dbReference>
<protein>
    <recommendedName>
        <fullName evidence="3">Type III toxin-antitoxin system ToxN/AbiQ family toxin</fullName>
    </recommendedName>
</protein>
<reference evidence="1 2" key="1">
    <citation type="submission" date="2021-01" db="EMBL/GenBank/DDBJ databases">
        <title>Isolation and description of Catonella massiliensis sp. nov., a novel Catonella species, isolated from a stable periodontitis subject.</title>
        <authorList>
            <person name="Antezack A."/>
            <person name="Boxberger M."/>
            <person name="La Scola B."/>
            <person name="Monnet-Corti V."/>
        </authorList>
    </citation>
    <scope>NUCLEOTIDE SEQUENCE [LARGE SCALE GENOMIC DNA]</scope>
    <source>
        <strain evidence="1 2">Marseille-Q4567</strain>
    </source>
</reference>
<proteinExistence type="predicted"/>
<accession>A0ABS1IX72</accession>
<dbReference type="RefSeq" id="WP_208427989.1">
    <property type="nucleotide sequence ID" value="NZ_JAEPRJ010000001.1"/>
</dbReference>